<gene>
    <name evidence="2" type="ORF">B296_00031080</name>
</gene>
<accession>A0A426XXJ2</accession>
<comment type="caution">
    <text evidence="2">The sequence shown here is derived from an EMBL/GenBank/DDBJ whole genome shotgun (WGS) entry which is preliminary data.</text>
</comment>
<sequence>MGAGGVPSLRWWNSRAVSPTGMRSPLSPSLSRATAAMDFASRRAVSASRFLLPALDNRLNDSAARWSCSSGTVKPSDVKSDAEGGGGGTGACDGGSFATGADADEETTALPAEAQVRPSG</sequence>
<name>A0A426XXJ2_ENSVE</name>
<evidence type="ECO:0000313" key="2">
    <source>
        <dbReference type="EMBL" id="RRT44215.1"/>
    </source>
</evidence>
<dbReference type="AlphaFoldDB" id="A0A426XXJ2"/>
<dbReference type="EMBL" id="AMZH03016613">
    <property type="protein sequence ID" value="RRT44215.1"/>
    <property type="molecule type" value="Genomic_DNA"/>
</dbReference>
<feature type="region of interest" description="Disordered" evidence="1">
    <location>
        <begin position="65"/>
        <end position="120"/>
    </location>
</feature>
<protein>
    <submittedName>
        <fullName evidence="2">Uncharacterized protein</fullName>
    </submittedName>
</protein>
<organism evidence="2 3">
    <name type="scientific">Ensete ventricosum</name>
    <name type="common">Abyssinian banana</name>
    <name type="synonym">Musa ensete</name>
    <dbReference type="NCBI Taxonomy" id="4639"/>
    <lineage>
        <taxon>Eukaryota</taxon>
        <taxon>Viridiplantae</taxon>
        <taxon>Streptophyta</taxon>
        <taxon>Embryophyta</taxon>
        <taxon>Tracheophyta</taxon>
        <taxon>Spermatophyta</taxon>
        <taxon>Magnoliopsida</taxon>
        <taxon>Liliopsida</taxon>
        <taxon>Zingiberales</taxon>
        <taxon>Musaceae</taxon>
        <taxon>Ensete</taxon>
    </lineage>
</organism>
<reference evidence="2 3" key="1">
    <citation type="journal article" date="2014" name="Agronomy (Basel)">
        <title>A Draft Genome Sequence for Ensete ventricosum, the Drought-Tolerant Tree Against Hunger.</title>
        <authorList>
            <person name="Harrison J."/>
            <person name="Moore K.A."/>
            <person name="Paszkiewicz K."/>
            <person name="Jones T."/>
            <person name="Grant M."/>
            <person name="Ambacheew D."/>
            <person name="Muzemil S."/>
            <person name="Studholme D.J."/>
        </authorList>
    </citation>
    <scope>NUCLEOTIDE SEQUENCE [LARGE SCALE GENOMIC DNA]</scope>
</reference>
<dbReference type="Proteomes" id="UP000287651">
    <property type="component" value="Unassembled WGS sequence"/>
</dbReference>
<evidence type="ECO:0000256" key="1">
    <source>
        <dbReference type="SAM" id="MobiDB-lite"/>
    </source>
</evidence>
<feature type="compositionally biased region" description="Gly residues" evidence="1">
    <location>
        <begin position="83"/>
        <end position="93"/>
    </location>
</feature>
<evidence type="ECO:0000313" key="3">
    <source>
        <dbReference type="Proteomes" id="UP000287651"/>
    </source>
</evidence>
<proteinExistence type="predicted"/>